<dbReference type="AlphaFoldDB" id="A0A5B0P4G5"/>
<reference evidence="2 3" key="1">
    <citation type="submission" date="2019-05" db="EMBL/GenBank/DDBJ databases">
        <title>Emergence of the Ug99 lineage of the wheat stem rust pathogen through somatic hybridization.</title>
        <authorList>
            <person name="Li F."/>
            <person name="Upadhyaya N.M."/>
            <person name="Sperschneider J."/>
            <person name="Matny O."/>
            <person name="Nguyen-Phuc H."/>
            <person name="Mago R."/>
            <person name="Raley C."/>
            <person name="Miller M.E."/>
            <person name="Silverstein K.A.T."/>
            <person name="Henningsen E."/>
            <person name="Hirsch C.D."/>
            <person name="Visser B."/>
            <person name="Pretorius Z.A."/>
            <person name="Steffenson B.J."/>
            <person name="Schwessinger B."/>
            <person name="Dodds P.N."/>
            <person name="Figueroa M."/>
        </authorList>
    </citation>
    <scope>NUCLEOTIDE SEQUENCE [LARGE SCALE GENOMIC DNA]</scope>
    <source>
        <strain evidence="2 3">Ug99</strain>
    </source>
</reference>
<accession>A0A5B0P4G5</accession>
<gene>
    <name evidence="2" type="ORF">PGTUg99_026565</name>
</gene>
<dbReference type="EMBL" id="VDEP01000371">
    <property type="protein sequence ID" value="KAA1095722.1"/>
    <property type="molecule type" value="Genomic_DNA"/>
</dbReference>
<proteinExistence type="predicted"/>
<evidence type="ECO:0000313" key="2">
    <source>
        <dbReference type="EMBL" id="KAA1095722.1"/>
    </source>
</evidence>
<feature type="region of interest" description="Disordered" evidence="1">
    <location>
        <begin position="1"/>
        <end position="26"/>
    </location>
</feature>
<evidence type="ECO:0000256" key="1">
    <source>
        <dbReference type="SAM" id="MobiDB-lite"/>
    </source>
</evidence>
<sequence length="51" mass="6064">MHPTSVRATHSDPLFSPPRPDFRPDSQIFDPDNLERMFCRLKVWKQLVLQL</sequence>
<dbReference type="Proteomes" id="UP000325313">
    <property type="component" value="Unassembled WGS sequence"/>
</dbReference>
<protein>
    <submittedName>
        <fullName evidence="2">Uncharacterized protein</fullName>
    </submittedName>
</protein>
<evidence type="ECO:0000313" key="3">
    <source>
        <dbReference type="Proteomes" id="UP000325313"/>
    </source>
</evidence>
<organism evidence="2 3">
    <name type="scientific">Puccinia graminis f. sp. tritici</name>
    <dbReference type="NCBI Taxonomy" id="56615"/>
    <lineage>
        <taxon>Eukaryota</taxon>
        <taxon>Fungi</taxon>
        <taxon>Dikarya</taxon>
        <taxon>Basidiomycota</taxon>
        <taxon>Pucciniomycotina</taxon>
        <taxon>Pucciniomycetes</taxon>
        <taxon>Pucciniales</taxon>
        <taxon>Pucciniaceae</taxon>
        <taxon>Puccinia</taxon>
    </lineage>
</organism>
<comment type="caution">
    <text evidence="2">The sequence shown here is derived from an EMBL/GenBank/DDBJ whole genome shotgun (WGS) entry which is preliminary data.</text>
</comment>
<name>A0A5B0P4G5_PUCGR</name>